<reference evidence="3" key="1">
    <citation type="submission" date="2017-02" db="EMBL/GenBank/DDBJ databases">
        <authorList>
            <person name="Tafer H."/>
            <person name="Lopandic K."/>
        </authorList>
    </citation>
    <scope>NUCLEOTIDE SEQUENCE [LARGE SCALE GENOMIC DNA]</scope>
    <source>
        <strain evidence="3">CBS 366.77</strain>
    </source>
</reference>
<dbReference type="SUPFAM" id="SSF56112">
    <property type="entry name" value="Protein kinase-like (PK-like)"/>
    <property type="match status" value="1"/>
</dbReference>
<evidence type="ECO:0000313" key="2">
    <source>
        <dbReference type="EMBL" id="RJE22976.1"/>
    </source>
</evidence>
<dbReference type="Pfam" id="PF01636">
    <property type="entry name" value="APH"/>
    <property type="match status" value="1"/>
</dbReference>
<dbReference type="AlphaFoldDB" id="A0A3A2ZIT7"/>
<dbReference type="OrthoDB" id="5598852at2759"/>
<accession>A0A3A2ZIT7</accession>
<gene>
    <name evidence="2" type="ORF">PHISCL_04703</name>
</gene>
<keyword evidence="3" id="KW-1185">Reference proteome</keyword>
<name>A0A3A2ZIT7_9EURO</name>
<sequence length="333" mass="37418">MPPINSDKDLPKLLDTATKQVKWAKKLALKHLGSAVKHVDRPPMQGMFSRTFLLVLADGREVVQQFRTEPLDLNSFKIAKKALGPVVPDAIALEDEDLSSEGVWAYSFTRLYGKLWVHGIAGKDAKGRIAINKSLGHILSKGCLDNRGSDEAVDNRIRSHLGALLASPLEDINPYRHRLQDFYNNLERLKRLPLWIAHYDLNEVNVLIDEECNITGLIDWELSTPLPFGVNFGRIHTYAGEYTGGQFWIPDKFEDAERAFWKELFDGMPAEIRNNLENQIDLVQDAVILGTLLDCLSFEQGKVIVGTVSKKALPKLLTYRIPFARGSAPPYGE</sequence>
<dbReference type="Gene3D" id="3.90.1200.10">
    <property type="match status" value="1"/>
</dbReference>
<organism evidence="2 3">
    <name type="scientific">Aspergillus sclerotialis</name>
    <dbReference type="NCBI Taxonomy" id="2070753"/>
    <lineage>
        <taxon>Eukaryota</taxon>
        <taxon>Fungi</taxon>
        <taxon>Dikarya</taxon>
        <taxon>Ascomycota</taxon>
        <taxon>Pezizomycotina</taxon>
        <taxon>Eurotiomycetes</taxon>
        <taxon>Eurotiomycetidae</taxon>
        <taxon>Eurotiales</taxon>
        <taxon>Aspergillaceae</taxon>
        <taxon>Aspergillus</taxon>
        <taxon>Aspergillus subgen. Polypaecilum</taxon>
    </lineage>
</organism>
<comment type="caution">
    <text evidence="2">The sequence shown here is derived from an EMBL/GenBank/DDBJ whole genome shotgun (WGS) entry which is preliminary data.</text>
</comment>
<feature type="domain" description="Aminoglycoside phosphotransferase" evidence="1">
    <location>
        <begin position="163"/>
        <end position="246"/>
    </location>
</feature>
<dbReference type="InterPro" id="IPR002575">
    <property type="entry name" value="Aminoglycoside_PTrfase"/>
</dbReference>
<evidence type="ECO:0000259" key="1">
    <source>
        <dbReference type="Pfam" id="PF01636"/>
    </source>
</evidence>
<dbReference type="STRING" id="2070753.A0A3A2ZIT7"/>
<dbReference type="InterPro" id="IPR011009">
    <property type="entry name" value="Kinase-like_dom_sf"/>
</dbReference>
<dbReference type="Proteomes" id="UP000266188">
    <property type="component" value="Unassembled WGS sequence"/>
</dbReference>
<evidence type="ECO:0000313" key="3">
    <source>
        <dbReference type="Proteomes" id="UP000266188"/>
    </source>
</evidence>
<dbReference type="EMBL" id="MVGC01000142">
    <property type="protein sequence ID" value="RJE22976.1"/>
    <property type="molecule type" value="Genomic_DNA"/>
</dbReference>
<protein>
    <recommendedName>
        <fullName evidence="1">Aminoglycoside phosphotransferase domain-containing protein</fullName>
    </recommendedName>
</protein>
<proteinExistence type="predicted"/>